<name>A0A7X6RRG3_9ACTN</name>
<evidence type="ECO:0000313" key="3">
    <source>
        <dbReference type="EMBL" id="NKY99955.1"/>
    </source>
</evidence>
<keyword evidence="2" id="KW-1133">Transmembrane helix</keyword>
<reference evidence="3 4" key="1">
    <citation type="submission" date="2020-04" db="EMBL/GenBank/DDBJ databases">
        <title>MicrobeNet Type strains.</title>
        <authorList>
            <person name="Nicholson A.C."/>
        </authorList>
    </citation>
    <scope>NUCLEOTIDE SEQUENCE [LARGE SCALE GENOMIC DNA]</scope>
    <source>
        <strain evidence="3 4">ATCC 23612</strain>
    </source>
</reference>
<keyword evidence="4" id="KW-1185">Reference proteome</keyword>
<sequence>MTGYRRPCPDCGTAAARRESVFCVGCGARLPERRRGWWAGRRARWTAAAVCAVLLVAALVRVPASLTADPSAPVEELVTALEEHDTERLFAMVGFDVGDADSFAGLRSARAHGLLGPDALTEGYEPPDVRLGESRGTPDPATGDTGRARGPQSHSTPVTFEDDWTVRVLTDRSDTGWIRDWELREETALPAVLGGITLPYTPAGPLVIAGVRFEPTGSDRVPGARNRADALVGTYTATYEHPLFEPVEETFVVRSGAATELALPVGGVRTGVAEEVDEQIRAHVRTCAEDATELRPSGCVLHHDPGHYFPLRGEARWEVESMPEVDLEVEDPAQGFHRPTAAVTTVRPGRASVTYAILEEEERTVSVDIVVSGNVETDDAGRPVWRP</sequence>
<dbReference type="AlphaFoldDB" id="A0A7X6RRG3"/>
<organism evidence="3 4">
    <name type="scientific">Nocardiopsis alborubida</name>
    <dbReference type="NCBI Taxonomy" id="146802"/>
    <lineage>
        <taxon>Bacteria</taxon>
        <taxon>Bacillati</taxon>
        <taxon>Actinomycetota</taxon>
        <taxon>Actinomycetes</taxon>
        <taxon>Streptosporangiales</taxon>
        <taxon>Nocardiopsidaceae</taxon>
        <taxon>Nocardiopsis</taxon>
    </lineage>
</organism>
<feature type="region of interest" description="Disordered" evidence="1">
    <location>
        <begin position="117"/>
        <end position="159"/>
    </location>
</feature>
<protein>
    <submittedName>
        <fullName evidence="3">Uncharacterized protein</fullName>
    </submittedName>
</protein>
<feature type="transmembrane region" description="Helical" evidence="2">
    <location>
        <begin position="43"/>
        <end position="64"/>
    </location>
</feature>
<proteinExistence type="predicted"/>
<accession>A0A7X6RRG3</accession>
<comment type="caution">
    <text evidence="3">The sequence shown here is derived from an EMBL/GenBank/DDBJ whole genome shotgun (WGS) entry which is preliminary data.</text>
</comment>
<evidence type="ECO:0000256" key="2">
    <source>
        <dbReference type="SAM" id="Phobius"/>
    </source>
</evidence>
<dbReference type="Proteomes" id="UP000553209">
    <property type="component" value="Unassembled WGS sequence"/>
</dbReference>
<keyword evidence="2" id="KW-0472">Membrane</keyword>
<keyword evidence="2" id="KW-0812">Transmembrane</keyword>
<evidence type="ECO:0000313" key="4">
    <source>
        <dbReference type="Proteomes" id="UP000553209"/>
    </source>
</evidence>
<gene>
    <name evidence="3" type="ORF">HGB44_20120</name>
</gene>
<evidence type="ECO:0000256" key="1">
    <source>
        <dbReference type="SAM" id="MobiDB-lite"/>
    </source>
</evidence>
<dbReference type="EMBL" id="JAAXPG010000019">
    <property type="protein sequence ID" value="NKY99955.1"/>
    <property type="molecule type" value="Genomic_DNA"/>
</dbReference>